<feature type="compositionally biased region" description="Basic and acidic residues" evidence="23">
    <location>
        <begin position="1098"/>
        <end position="1107"/>
    </location>
</feature>
<evidence type="ECO:0000256" key="15">
    <source>
        <dbReference type="ARBA" id="ARBA00022895"/>
    </source>
</evidence>
<evidence type="ECO:0000256" key="7">
    <source>
        <dbReference type="ARBA" id="ARBA00022723"/>
    </source>
</evidence>
<keyword evidence="13" id="KW-0862">Zinc</keyword>
<feature type="compositionally biased region" description="Polar residues" evidence="23">
    <location>
        <begin position="92"/>
        <end position="103"/>
    </location>
</feature>
<evidence type="ECO:0000256" key="4">
    <source>
        <dbReference type="ARBA" id="ARBA00012551"/>
    </source>
</evidence>
<feature type="compositionally biased region" description="Basic and acidic residues" evidence="23">
    <location>
        <begin position="1242"/>
        <end position="1259"/>
    </location>
</feature>
<feature type="compositionally biased region" description="Acidic residues" evidence="23">
    <location>
        <begin position="1527"/>
        <end position="1544"/>
    </location>
</feature>
<dbReference type="InterPro" id="IPR001650">
    <property type="entry name" value="Helicase_C-like"/>
</dbReference>
<evidence type="ECO:0000256" key="5">
    <source>
        <dbReference type="ARBA" id="ARBA00022454"/>
    </source>
</evidence>
<feature type="compositionally biased region" description="Polar residues" evidence="23">
    <location>
        <begin position="964"/>
        <end position="973"/>
    </location>
</feature>
<keyword evidence="5" id="KW-0158">Chromosome</keyword>
<feature type="compositionally biased region" description="Acidic residues" evidence="23">
    <location>
        <begin position="793"/>
        <end position="805"/>
    </location>
</feature>
<dbReference type="Gene3D" id="3.30.40.10">
    <property type="entry name" value="Zinc/RING finger domain, C3HC4 (zinc finger)"/>
    <property type="match status" value="1"/>
</dbReference>
<dbReference type="GO" id="GO:0140719">
    <property type="term" value="P:constitutive heterochromatin formation"/>
    <property type="evidence" value="ECO:0007669"/>
    <property type="project" value="UniProtKB-ARBA"/>
</dbReference>
<feature type="compositionally biased region" description="Basic and acidic residues" evidence="23">
    <location>
        <begin position="806"/>
        <end position="823"/>
    </location>
</feature>
<evidence type="ECO:0000256" key="23">
    <source>
        <dbReference type="SAM" id="MobiDB-lite"/>
    </source>
</evidence>
<feature type="compositionally biased region" description="Basic and acidic residues" evidence="23">
    <location>
        <begin position="1278"/>
        <end position="1288"/>
    </location>
</feature>
<dbReference type="PANTHER" id="PTHR45797">
    <property type="entry name" value="RAD54-LIKE"/>
    <property type="match status" value="1"/>
</dbReference>
<feature type="compositionally biased region" description="Basic and acidic residues" evidence="23">
    <location>
        <begin position="1047"/>
        <end position="1071"/>
    </location>
</feature>
<evidence type="ECO:0000256" key="22">
    <source>
        <dbReference type="SAM" id="Coils"/>
    </source>
</evidence>
<keyword evidence="10" id="KW-0863">Zinc-finger</keyword>
<dbReference type="InterPro" id="IPR011011">
    <property type="entry name" value="Znf_FYVE_PHD"/>
</dbReference>
<dbReference type="Pfam" id="PF17981">
    <property type="entry name" value="ADD_ATRX"/>
    <property type="match status" value="1"/>
</dbReference>
<feature type="compositionally biased region" description="Acidic residues" evidence="23">
    <location>
        <begin position="619"/>
        <end position="632"/>
    </location>
</feature>
<feature type="compositionally biased region" description="Basic and acidic residues" evidence="23">
    <location>
        <begin position="761"/>
        <end position="792"/>
    </location>
</feature>
<feature type="compositionally biased region" description="Basic and acidic residues" evidence="23">
    <location>
        <begin position="863"/>
        <end position="875"/>
    </location>
</feature>
<evidence type="ECO:0000256" key="14">
    <source>
        <dbReference type="ARBA" id="ARBA00022840"/>
    </source>
</evidence>
<protein>
    <recommendedName>
        <fullName evidence="4">DNA helicase</fullName>
        <ecNumber evidence="4">3.6.4.12</ecNumber>
    </recommendedName>
    <alternativeName>
        <fullName evidence="19">ATP-dependent helicase ATRX</fullName>
    </alternativeName>
    <alternativeName>
        <fullName evidence="20">X-linked nuclear protein</fullName>
    </alternativeName>
</protein>
<dbReference type="EC" id="3.6.4.12" evidence="4"/>
<dbReference type="GO" id="GO:0005634">
    <property type="term" value="C:nucleus"/>
    <property type="evidence" value="ECO:0007669"/>
    <property type="project" value="UniProtKB-SubCell"/>
</dbReference>
<evidence type="ECO:0000256" key="10">
    <source>
        <dbReference type="ARBA" id="ARBA00022771"/>
    </source>
</evidence>
<feature type="compositionally biased region" description="Basic and acidic residues" evidence="23">
    <location>
        <begin position="838"/>
        <end position="848"/>
    </location>
</feature>
<evidence type="ECO:0000256" key="1">
    <source>
        <dbReference type="ARBA" id="ARBA00004123"/>
    </source>
</evidence>
<feature type="compositionally biased region" description="Basic residues" evidence="23">
    <location>
        <begin position="1635"/>
        <end position="1644"/>
    </location>
</feature>
<keyword evidence="12" id="KW-0347">Helicase</keyword>
<dbReference type="CDD" id="cd11726">
    <property type="entry name" value="ADDz_ATRX"/>
    <property type="match status" value="1"/>
</dbReference>
<keyword evidence="14" id="KW-0067">ATP-binding</keyword>
<evidence type="ECO:0000313" key="24">
    <source>
        <dbReference type="EMBL" id="CAH1777536.1"/>
    </source>
</evidence>
<dbReference type="InterPro" id="IPR041430">
    <property type="entry name" value="ADD_ATRX"/>
</dbReference>
<feature type="compositionally biased region" description="Basic residues" evidence="23">
    <location>
        <begin position="1217"/>
        <end position="1231"/>
    </location>
</feature>
<feature type="compositionally biased region" description="Basic and acidic residues" evidence="23">
    <location>
        <begin position="23"/>
        <end position="38"/>
    </location>
</feature>
<accession>A0A8J1TGU4</accession>
<sequence>MESPMDTPSTGDSSGEAPPAKSSKLDSLVKRLATERSDSPVPSPKSADATASRSGASRRKAKVTHKHIEDEDALPDSEPFAPPEDGAAEITSPVQSRENSTPASPEPGPSTREDNIDVDESGNLILPEGTVVVQPEAVDDKDAFKGPEFRGSGRKKQEVSTLPICGGFAVTQSIFCTACNKQINPNGAGNIKRHPVLKVLVCKRCYNWYTSAEIDQDSDGMDEQCRWCGEGGNLLCCDTCSNAFCKGCIKRNLGRAELSALMDLDDKEKWKCYVCNPIPLAGLIKKCDEILKEFTKYHMEQERKRAASAQVHEVKKKPLPGKPSPVPNRPPGRVQTGNLKVVSGPRQVIMANQATRGGMQPQRGGIRPGMPQRGGIQQRNFSPRQQQQQQRPTGQVRPGQVRPGQNIPPGQIRRVNNMPATSMVTPFRINESNLGISLEKFLAATQSMMMLLQSLKNDYNGTKIAKSEVVNRLRRALASYKENIRLIETCQVKPAMRNKQGQPVGVNKQTFTVGNKQFQSIPGTRQVVTTGAGRGGRTGRPTVRSNVQKVAPAKPIRPAGEVISESHRLDGSYLIVSNGKGGTVEVKVDENTLQNLAAITSAAAKDQQREATKPKPASDPDEIIILESDEEDEPKKAKASPSEVGDGDAKMTNGTKGGEDDTKKNSEDDVVTNDDDDDGDDNEKNKKDGNKWKMKLNFGTKRKRESGSSSESDTKDNTKEDSDEEEAESMRKVRPGPKSFKLRNKNSPMKKATSAKQAVLNKEHENTETVKEEPKDEAKDEEMKEEKDISDVKEEDDAVNDTTENEEVKDITEDTHEEVKQEGDTMEDDPSEVLEESEEHKENGHNVEENADDVDMIDDSEDTHETIKEKVKEKMEDELGQADYVDGTNDHMTLLWTPDDISSDHKGINSGQGPSSDYLDGVNDNVTIIANPIDTQKELFTSSEDESESSGSINKVITGITVNYDNSQQSSSDPESDKESIKENGISTEDSSKEDEENTKTNHDSERENIDNGNENNDSGKEKNNDNESKISDSENTTPGAEQTCESESKTEKEQSDMKESTEPKVTKELDNNDDSDTMDQDIKSVKDDIKDDDDNEKSEKPQKVWKEVNIQDDSSSSDDDDDVTPTPVKAFFKQFKSTPEEEETVDAGKVEVQDDPDNYRIEMDDSDANDDTEMMDTSVVNLESDQLNEDESLNVDNPDNYRVDIDLEEEIEPKKTPPKKKCGPKSKRKKVDSESDDENDDRTLEDVEAQKELLKEMLDSESESDSEFEFSDSSEDGVDKSSGDEFKPQNSSTSKNSKKLKGKDRSKLKDGKKSLRKRHKSSDKNDSSRDKISEKRRRRSSNSEKHNSGKDKSIKKPIRPLSKQKDKLKLPAKVVLVPITDSDISDWSRGVSPNRSKPKPKSHQKLKKPRRESSSSNHDSDLEDEIERLSKMPAKKGKSRQKKSDGMEKSKKESSKKEKVKRLPGKKKKKKEESSDSSSSSTSEEDEVSLSDSEDRSDVDMKKLKSKVPSDDENARAKRAMLAEMNDSDTEEDSDTVDEDATSDSDIKKVKKKSATKDSSNTMSDSDDSIGKPKKKAPYQDPLLRQGLSSSDSDSDFMATPVKKNRKRTKRSSSSDSDELNETESESDSDFKTKKPSRKKKRTSTSDSDSEEDTKKKKKGKGKGKGKKKKRRRIKRMKNSSDSDSSSSDRDKGSSDESGSGSDIPGSAKKRKKIRKLLKNKSLKDETKNALKEEQDRRERIKLKQSRYNRVTQIEDSSSPTKCPITTELILEKDEEDDKVLVKVDKTLVRCLKPHQVEAVQFIYDCTVENVKRLKKEEGSGCILAHCMGLGKTLSTVTFVHTMLTTKIAKQRTCLVVCPLNTVLNWVNEFEIWITEKLDEKKHLDIYELSTIKNATERADYLEQWMEGGGVMVIGYEMFRNLASGKNIKKKKVKESFAKSLLNPGPDIVVCDEGHILKNADTAVSKVMNQMKTRRRVILTGTPLQNNLIEYHCMVDFVKPNLLGTKKEFSNRFVNPIANGQCADSSSYDVKLMKKRAHILHEMLDGCVQRKDYSALVKYLPPKLEYVVSIRLSPVQIKMYRQYLDMNVDPTQDKVKGARLFADYQQLMRIWTHPYVLKLHEVREENKRQFDDEDSFLGSENDYDSNSSFIDNDSEISLVSDKSDDDILCLSSDDDGPKKGRKTRAQRKEANEKKARNDKDEVVNKWKSSTRGGEGSGRNSVVPEDEDSNLPISREWWGSHVSEEDRYKVELSGKIHLLFEVLKASEEIGDKVLVFSQSLLSLDIIEDFLAHAEEAMASQNKEEDNLKKMAGLGQWSKGVDYFRMDGSSNAQQRKRSAEEFNDPENYRSRLFLISTKAGSLGTNLIGANRVILFDASWNPSHDIQSIFRVFRFGQEKPVYIYRFLAQGTMEEKIYERQVTKQSLAQRVVDEHQIDRHFTARDLKELYNFTPDILEEGKEKPIPILPKDMLLADLLKSQEDWIVKYHEHDSLLENKIDEGLTEEERKAAWDEFENEKKRGVMTHSRPNGMAQPGLGLNPAYNHLVNNSAMNYNPMYQQAPGGIGGGVSYPNLMGIAKMILQRNPGISQPDLQDRIQQVVRTQLANQQHQAQLFLQQQQRRQMEENMRMDRLRMEAQYRARTGAAPESASSALQNLLTNQRK</sequence>
<dbReference type="PROSITE" id="PS51533">
    <property type="entry name" value="ADD"/>
    <property type="match status" value="1"/>
</dbReference>
<dbReference type="GO" id="GO:0005524">
    <property type="term" value="F:ATP binding"/>
    <property type="evidence" value="ECO:0007669"/>
    <property type="project" value="UniProtKB-KW"/>
</dbReference>
<dbReference type="InterPro" id="IPR025766">
    <property type="entry name" value="ADD"/>
</dbReference>
<dbReference type="InterPro" id="IPR014001">
    <property type="entry name" value="Helicase_ATP-bd"/>
</dbReference>
<dbReference type="SUPFAM" id="SSF57903">
    <property type="entry name" value="FYVE/PHD zinc finger"/>
    <property type="match status" value="1"/>
</dbReference>
<feature type="compositionally biased region" description="Basic and acidic residues" evidence="23">
    <location>
        <begin position="1494"/>
        <end position="1517"/>
    </location>
</feature>
<dbReference type="SMART" id="SM00487">
    <property type="entry name" value="DEXDc"/>
    <property type="match status" value="1"/>
</dbReference>
<dbReference type="InterPro" id="IPR013083">
    <property type="entry name" value="Znf_RING/FYVE/PHD"/>
</dbReference>
<comment type="subcellular location">
    <subcellularLocation>
        <location evidence="2">Chromosome</location>
        <location evidence="2">Telomere</location>
    </subcellularLocation>
    <subcellularLocation>
        <location evidence="1">Nucleus</location>
    </subcellularLocation>
</comment>
<gene>
    <name evidence="24" type="ORF">OFUS_LOCUS4564</name>
</gene>
<evidence type="ECO:0000256" key="18">
    <source>
        <dbReference type="ARBA" id="ARBA00023242"/>
    </source>
</evidence>
<feature type="compositionally biased region" description="Basic and acidic residues" evidence="23">
    <location>
        <begin position="682"/>
        <end position="691"/>
    </location>
</feature>
<dbReference type="CDD" id="cd18793">
    <property type="entry name" value="SF2_C_SNF"/>
    <property type="match status" value="1"/>
</dbReference>
<feature type="compositionally biased region" description="Basic residues" evidence="23">
    <location>
        <begin position="732"/>
        <end position="744"/>
    </location>
</feature>
<keyword evidence="7" id="KW-0479">Metal-binding</keyword>
<keyword evidence="16" id="KW-0238">DNA-binding</keyword>
<reference evidence="24" key="1">
    <citation type="submission" date="2022-03" db="EMBL/GenBank/DDBJ databases">
        <authorList>
            <person name="Martin C."/>
        </authorList>
    </citation>
    <scope>NUCLEOTIDE SEQUENCE</scope>
</reference>
<dbReference type="InterPro" id="IPR000330">
    <property type="entry name" value="SNF2_N"/>
</dbReference>
<feature type="region of interest" description="Disordered" evidence="23">
    <location>
        <begin position="2637"/>
        <end position="2660"/>
    </location>
</feature>
<dbReference type="InterPro" id="IPR027417">
    <property type="entry name" value="P-loop_NTPase"/>
</dbReference>
<feature type="region of interest" description="Disordered" evidence="23">
    <location>
        <begin position="303"/>
        <end position="338"/>
    </location>
</feature>
<keyword evidence="18" id="KW-0539">Nucleus</keyword>
<evidence type="ECO:0000256" key="17">
    <source>
        <dbReference type="ARBA" id="ARBA00023204"/>
    </source>
</evidence>
<evidence type="ECO:0000256" key="21">
    <source>
        <dbReference type="ARBA" id="ARBA00047995"/>
    </source>
</evidence>
<evidence type="ECO:0000256" key="3">
    <source>
        <dbReference type="ARBA" id="ARBA00007025"/>
    </source>
</evidence>
<feature type="compositionally biased region" description="Acidic residues" evidence="23">
    <location>
        <begin position="1165"/>
        <end position="1175"/>
    </location>
</feature>
<feature type="compositionally biased region" description="Basic and acidic residues" evidence="23">
    <location>
        <begin position="1304"/>
        <end position="1314"/>
    </location>
</feature>
<dbReference type="PROSITE" id="PS51192">
    <property type="entry name" value="HELICASE_ATP_BIND_1"/>
    <property type="match status" value="1"/>
</dbReference>
<feature type="compositionally biased region" description="Basic and acidic residues" evidence="23">
    <location>
        <begin position="1323"/>
        <end position="1334"/>
    </location>
</feature>
<comment type="caution">
    <text evidence="24">The sequence shown here is derived from an EMBL/GenBank/DDBJ whole genome shotgun (WGS) entry which is preliminary data.</text>
</comment>
<dbReference type="Pfam" id="PF00271">
    <property type="entry name" value="Helicase_C"/>
    <property type="match status" value="1"/>
</dbReference>
<feature type="compositionally biased region" description="Basic and acidic residues" evidence="23">
    <location>
        <begin position="2187"/>
        <end position="2205"/>
    </location>
</feature>
<dbReference type="FunFam" id="3.40.50.10810:FF:000011">
    <property type="entry name" value="Transcriptional regulator ATRX homolog"/>
    <property type="match status" value="1"/>
</dbReference>
<organism evidence="24 25">
    <name type="scientific">Owenia fusiformis</name>
    <name type="common">Polychaete worm</name>
    <dbReference type="NCBI Taxonomy" id="6347"/>
    <lineage>
        <taxon>Eukaryota</taxon>
        <taxon>Metazoa</taxon>
        <taxon>Spiralia</taxon>
        <taxon>Lophotrochozoa</taxon>
        <taxon>Annelida</taxon>
        <taxon>Polychaeta</taxon>
        <taxon>Sedentaria</taxon>
        <taxon>Canalipalpata</taxon>
        <taxon>Sabellida</taxon>
        <taxon>Oweniida</taxon>
        <taxon>Oweniidae</taxon>
        <taxon>Owenia</taxon>
    </lineage>
</organism>
<dbReference type="GO" id="GO:0003678">
    <property type="term" value="F:DNA helicase activity"/>
    <property type="evidence" value="ECO:0007669"/>
    <property type="project" value="UniProtKB-EC"/>
</dbReference>
<feature type="compositionally biased region" description="Acidic residues" evidence="23">
    <location>
        <begin position="1617"/>
        <end position="1629"/>
    </location>
</feature>
<keyword evidence="6" id="KW-0597">Phosphoprotein</keyword>
<evidence type="ECO:0000256" key="2">
    <source>
        <dbReference type="ARBA" id="ARBA00004574"/>
    </source>
</evidence>
<feature type="compositionally biased region" description="Acidic residues" evidence="23">
    <location>
        <begin position="1260"/>
        <end position="1277"/>
    </location>
</feature>
<feature type="region of interest" description="Disordered" evidence="23">
    <location>
        <begin position="893"/>
        <end position="922"/>
    </location>
</feature>
<dbReference type="InterPro" id="IPR049730">
    <property type="entry name" value="SNF2/RAD54-like_C"/>
</dbReference>
<feature type="compositionally biased region" description="Pro residues" evidence="23">
    <location>
        <begin position="320"/>
        <end position="330"/>
    </location>
</feature>
<keyword evidence="15" id="KW-0779">Telomere</keyword>
<feature type="compositionally biased region" description="Basic and acidic residues" evidence="23">
    <location>
        <begin position="998"/>
        <end position="1010"/>
    </location>
</feature>
<feature type="compositionally biased region" description="Basic and acidic residues" evidence="23">
    <location>
        <begin position="1147"/>
        <end position="1164"/>
    </location>
</feature>
<dbReference type="GO" id="GO:0008270">
    <property type="term" value="F:zinc ion binding"/>
    <property type="evidence" value="ECO:0007669"/>
    <property type="project" value="UniProtKB-KW"/>
</dbReference>
<feature type="region of interest" description="Disordered" evidence="23">
    <location>
        <begin position="964"/>
        <end position="1739"/>
    </location>
</feature>
<dbReference type="GO" id="GO:0006281">
    <property type="term" value="P:DNA repair"/>
    <property type="evidence" value="ECO:0007669"/>
    <property type="project" value="UniProtKB-KW"/>
</dbReference>
<dbReference type="PANTHER" id="PTHR45797:SF3">
    <property type="entry name" value="TRANSCRIPTIONAL REGULATOR ATRX HOMOLOG"/>
    <property type="match status" value="1"/>
</dbReference>
<dbReference type="OrthoDB" id="2020972at2759"/>
<keyword evidence="25" id="KW-1185">Reference proteome</keyword>
<keyword evidence="8" id="KW-0547">Nucleotide-binding</keyword>
<feature type="compositionally biased region" description="Acidic residues" evidence="23">
    <location>
        <begin position="668"/>
        <end position="681"/>
    </location>
</feature>
<feature type="compositionally biased region" description="Basic residues" evidence="23">
    <location>
        <begin position="1709"/>
        <end position="1722"/>
    </location>
</feature>
<feature type="compositionally biased region" description="Basic residues" evidence="23">
    <location>
        <begin position="1397"/>
        <end position="1411"/>
    </location>
</feature>
<feature type="compositionally biased region" description="Basic and acidic residues" evidence="23">
    <location>
        <begin position="606"/>
        <end position="618"/>
    </location>
</feature>
<keyword evidence="9" id="KW-0227">DNA damage</keyword>
<feature type="compositionally biased region" description="Basic residues" evidence="23">
    <location>
        <begin position="56"/>
        <end position="65"/>
    </location>
</feature>
<dbReference type="InterPro" id="IPR038718">
    <property type="entry name" value="SNF2-like_sf"/>
</dbReference>
<feature type="compositionally biased region" description="Basic residues" evidence="23">
    <location>
        <begin position="1657"/>
        <end position="1679"/>
    </location>
</feature>
<keyword evidence="11" id="KW-0378">Hydrolase</keyword>
<evidence type="ECO:0000256" key="20">
    <source>
        <dbReference type="ARBA" id="ARBA00043074"/>
    </source>
</evidence>
<dbReference type="Proteomes" id="UP000749559">
    <property type="component" value="Unassembled WGS sequence"/>
</dbReference>
<dbReference type="PROSITE" id="PS51194">
    <property type="entry name" value="HELICASE_CTER"/>
    <property type="match status" value="1"/>
</dbReference>
<dbReference type="Gene3D" id="3.40.50.300">
    <property type="entry name" value="P-loop containing nucleotide triphosphate hydrolases"/>
    <property type="match status" value="1"/>
</dbReference>
<evidence type="ECO:0000256" key="12">
    <source>
        <dbReference type="ARBA" id="ARBA00022806"/>
    </source>
</evidence>
<dbReference type="Pfam" id="PF00176">
    <property type="entry name" value="SNF2-rel_dom"/>
    <property type="match status" value="1"/>
</dbReference>
<feature type="compositionally biased region" description="Acidic residues" evidence="23">
    <location>
        <begin position="849"/>
        <end position="862"/>
    </location>
</feature>
<feature type="compositionally biased region" description="Acidic residues" evidence="23">
    <location>
        <begin position="824"/>
        <end position="837"/>
    </location>
</feature>
<feature type="region of interest" description="Disordered" evidence="23">
    <location>
        <begin position="1"/>
        <end position="117"/>
    </location>
</feature>
<evidence type="ECO:0000256" key="13">
    <source>
        <dbReference type="ARBA" id="ARBA00022833"/>
    </source>
</evidence>
<dbReference type="EMBL" id="CAIIXF020000002">
    <property type="protein sequence ID" value="CAH1777536.1"/>
    <property type="molecule type" value="Genomic_DNA"/>
</dbReference>
<feature type="compositionally biased region" description="Basic and acidic residues" evidence="23">
    <location>
        <begin position="657"/>
        <end position="667"/>
    </location>
</feature>
<dbReference type="SUPFAM" id="SSF52540">
    <property type="entry name" value="P-loop containing nucleoside triphosphate hydrolases"/>
    <property type="match status" value="2"/>
</dbReference>
<feature type="region of interest" description="Disordered" evidence="23">
    <location>
        <begin position="2130"/>
        <end position="2150"/>
    </location>
</feature>
<evidence type="ECO:0000256" key="19">
    <source>
        <dbReference type="ARBA" id="ARBA00031106"/>
    </source>
</evidence>
<dbReference type="GO" id="GO:0003677">
    <property type="term" value="F:DNA binding"/>
    <property type="evidence" value="ECO:0007669"/>
    <property type="project" value="UniProtKB-KW"/>
</dbReference>
<feature type="compositionally biased region" description="Basic residues" evidence="23">
    <location>
        <begin position="1459"/>
        <end position="1471"/>
    </location>
</feature>
<keyword evidence="22" id="KW-0175">Coiled coil</keyword>
<name>A0A8J1TGU4_OWEFU</name>
<feature type="compositionally biased region" description="Basic and acidic residues" evidence="23">
    <location>
        <begin position="1018"/>
        <end position="1033"/>
    </location>
</feature>
<dbReference type="SMART" id="SM00490">
    <property type="entry name" value="HELICc"/>
    <property type="match status" value="1"/>
</dbReference>
<feature type="compositionally biased region" description="Low complexity" evidence="23">
    <location>
        <begin position="377"/>
        <end position="400"/>
    </location>
</feature>
<feature type="compositionally biased region" description="Polar residues" evidence="23">
    <location>
        <begin position="1"/>
        <end position="13"/>
    </location>
</feature>
<feature type="compositionally biased region" description="Basic and acidic residues" evidence="23">
    <location>
        <begin position="1342"/>
        <end position="1355"/>
    </location>
</feature>
<evidence type="ECO:0000256" key="9">
    <source>
        <dbReference type="ARBA" id="ARBA00022763"/>
    </source>
</evidence>
<feature type="region of interest" description="Disordered" evidence="23">
    <location>
        <begin position="2170"/>
        <end position="2230"/>
    </location>
</feature>
<dbReference type="InterPro" id="IPR044574">
    <property type="entry name" value="ARIP4-like"/>
</dbReference>
<proteinExistence type="inferred from homology"/>
<comment type="catalytic activity">
    <reaction evidence="21">
        <text>ATP + H2O = ADP + phosphate + H(+)</text>
        <dbReference type="Rhea" id="RHEA:13065"/>
        <dbReference type="ChEBI" id="CHEBI:15377"/>
        <dbReference type="ChEBI" id="CHEBI:15378"/>
        <dbReference type="ChEBI" id="CHEBI:30616"/>
        <dbReference type="ChEBI" id="CHEBI:43474"/>
        <dbReference type="ChEBI" id="CHEBI:456216"/>
        <dbReference type="EC" id="3.6.4.12"/>
    </reaction>
</comment>
<evidence type="ECO:0000256" key="8">
    <source>
        <dbReference type="ARBA" id="ARBA00022741"/>
    </source>
</evidence>
<evidence type="ECO:0000313" key="25">
    <source>
        <dbReference type="Proteomes" id="UP000749559"/>
    </source>
</evidence>
<feature type="region of interest" description="Disordered" evidence="23">
    <location>
        <begin position="353"/>
        <end position="414"/>
    </location>
</feature>
<feature type="compositionally biased region" description="Polar residues" evidence="23">
    <location>
        <begin position="2646"/>
        <end position="2660"/>
    </location>
</feature>
<keyword evidence="17" id="KW-0234">DNA repair</keyword>
<feature type="compositionally biased region" description="Basic and acidic residues" evidence="23">
    <location>
        <begin position="1723"/>
        <end position="1739"/>
    </location>
</feature>
<feature type="compositionally biased region" description="Low complexity" evidence="23">
    <location>
        <begin position="1697"/>
        <end position="1708"/>
    </location>
</feature>
<feature type="compositionally biased region" description="Basic and acidic residues" evidence="23">
    <location>
        <begin position="1081"/>
        <end position="1090"/>
    </location>
</feature>
<dbReference type="Gene3D" id="3.40.50.10810">
    <property type="entry name" value="Tandem AAA-ATPase domain"/>
    <property type="match status" value="1"/>
</dbReference>
<feature type="region of interest" description="Disordered" evidence="23">
    <location>
        <begin position="603"/>
        <end position="875"/>
    </location>
</feature>
<feature type="compositionally biased region" description="Polar residues" evidence="23">
    <location>
        <begin position="1034"/>
        <end position="1046"/>
    </location>
</feature>
<dbReference type="GO" id="GO:0016887">
    <property type="term" value="F:ATP hydrolysis activity"/>
    <property type="evidence" value="ECO:0007669"/>
    <property type="project" value="InterPro"/>
</dbReference>
<evidence type="ECO:0000256" key="11">
    <source>
        <dbReference type="ARBA" id="ARBA00022801"/>
    </source>
</evidence>
<dbReference type="GO" id="GO:0000781">
    <property type="term" value="C:chromosome, telomeric region"/>
    <property type="evidence" value="ECO:0007669"/>
    <property type="project" value="UniProtKB-SubCell"/>
</dbReference>
<feature type="coiled-coil region" evidence="22">
    <location>
        <begin position="2604"/>
        <end position="2633"/>
    </location>
</feature>
<evidence type="ECO:0000256" key="16">
    <source>
        <dbReference type="ARBA" id="ARBA00023125"/>
    </source>
</evidence>
<evidence type="ECO:0000256" key="6">
    <source>
        <dbReference type="ARBA" id="ARBA00022553"/>
    </source>
</evidence>
<feature type="compositionally biased region" description="Basic and acidic residues" evidence="23">
    <location>
        <begin position="1443"/>
        <end position="1458"/>
    </location>
</feature>
<comment type="similarity">
    <text evidence="3">Belongs to the SNF2/RAD54 helicase family.</text>
</comment>